<protein>
    <submittedName>
        <fullName evidence="1">Uncharacterized protein</fullName>
    </submittedName>
</protein>
<keyword evidence="2" id="KW-1185">Reference proteome</keyword>
<accession>A0ABN0R9U8</accession>
<name>A0ABN0R9U8_MYCUL</name>
<sequence length="45" mass="4752">MQAFLAGASPRKVIVSPAVWLILLFDRDSKPGAVSSAGSMTTSWT</sequence>
<evidence type="ECO:0000313" key="2">
    <source>
        <dbReference type="Proteomes" id="UP000020681"/>
    </source>
</evidence>
<gene>
    <name evidence="1" type="ORF">I551_8786</name>
</gene>
<reference evidence="1 2" key="1">
    <citation type="submission" date="2014-01" db="EMBL/GenBank/DDBJ databases">
        <authorList>
            <person name="Dobos K."/>
            <person name="Lenaerts A."/>
            <person name="Ordway D."/>
            <person name="DeGroote M.A."/>
            <person name="Parker T."/>
            <person name="Sizemore C."/>
            <person name="Tallon L.J."/>
            <person name="Sadzewicz L.K."/>
            <person name="Sengamalay N."/>
            <person name="Fraser C.M."/>
            <person name="Hine E."/>
            <person name="Shefchek K.A."/>
            <person name="Das S.P."/>
            <person name="Tettelin H."/>
        </authorList>
    </citation>
    <scope>NUCLEOTIDE SEQUENCE [LARGE SCALE GENOMIC DNA]</scope>
    <source>
        <strain evidence="1 2">Harvey</strain>
    </source>
</reference>
<comment type="caution">
    <text evidence="1">The sequence shown here is derived from an EMBL/GenBank/DDBJ whole genome shotgun (WGS) entry which is preliminary data.</text>
</comment>
<evidence type="ECO:0000313" key="1">
    <source>
        <dbReference type="EMBL" id="EUA93942.1"/>
    </source>
</evidence>
<dbReference type="Proteomes" id="UP000020681">
    <property type="component" value="Unassembled WGS sequence"/>
</dbReference>
<proteinExistence type="predicted"/>
<organism evidence="1 2">
    <name type="scientific">Mycobacterium ulcerans str. Harvey</name>
    <dbReference type="NCBI Taxonomy" id="1299332"/>
    <lineage>
        <taxon>Bacteria</taxon>
        <taxon>Bacillati</taxon>
        <taxon>Actinomycetota</taxon>
        <taxon>Actinomycetes</taxon>
        <taxon>Mycobacteriales</taxon>
        <taxon>Mycobacteriaceae</taxon>
        <taxon>Mycobacterium</taxon>
        <taxon>Mycobacterium ulcerans group</taxon>
    </lineage>
</organism>
<dbReference type="EMBL" id="JAOL01000030">
    <property type="protein sequence ID" value="EUA93942.1"/>
    <property type="molecule type" value="Genomic_DNA"/>
</dbReference>